<evidence type="ECO:0000256" key="2">
    <source>
        <dbReference type="SAM" id="Phobius"/>
    </source>
</evidence>
<evidence type="ECO:0000256" key="1">
    <source>
        <dbReference type="SAM" id="MobiDB-lite"/>
    </source>
</evidence>
<dbReference type="EMBL" id="BQKY01000009">
    <property type="protein sequence ID" value="GJN91843.1"/>
    <property type="molecule type" value="Genomic_DNA"/>
</dbReference>
<feature type="region of interest" description="Disordered" evidence="1">
    <location>
        <begin position="290"/>
        <end position="385"/>
    </location>
</feature>
<gene>
    <name evidence="4" type="ORF">Rhopal_004866-T1</name>
</gene>
<sequence length="385" mass="40944">MRRSLRGSASAALLGSAAPLLLAVLALLWAPAPVSAQIGTTLRNISSESSNFTWIPSYSDWRSDTEDGIYQAYSNESDAAVSFVFVGVGFSYLAEKRPNRGLCLLTVDDGAISQTIDLYDSTGFSQGLQVIYTSGTLQYARHNVSLMQIGPDARLGYYPFLATSTWLEVVPTDPATPYYYSGGGGVNIGAIVGGTIGGVIAAVLLGFLFYLWRRDKAQRRRSEGAPVERVKKSDSKMAIDDEPRASKASEAGAPFVGYNGGGAGGWPGYPGGYPHDPYAYVRGSPQTAYARDSSITSGSGYAAYPHPHHHHPALPSPPPHAYQQQHVYFAPPHSAGSGSAESSGGGKAYYESPSASGDATSDSRSYPYHVQGFGNESRSYPVPEI</sequence>
<evidence type="ECO:0000256" key="3">
    <source>
        <dbReference type="SAM" id="SignalP"/>
    </source>
</evidence>
<evidence type="ECO:0000313" key="4">
    <source>
        <dbReference type="EMBL" id="GJN91843.1"/>
    </source>
</evidence>
<evidence type="ECO:0000313" key="5">
    <source>
        <dbReference type="Proteomes" id="UP001342314"/>
    </source>
</evidence>
<feature type="transmembrane region" description="Helical" evidence="2">
    <location>
        <begin position="188"/>
        <end position="212"/>
    </location>
</feature>
<name>A0AAV5GNT9_9BASI</name>
<keyword evidence="5" id="KW-1185">Reference proteome</keyword>
<feature type="region of interest" description="Disordered" evidence="1">
    <location>
        <begin position="221"/>
        <end position="253"/>
    </location>
</feature>
<keyword evidence="2" id="KW-0812">Transmembrane</keyword>
<keyword evidence="2" id="KW-0472">Membrane</keyword>
<keyword evidence="2" id="KW-1133">Transmembrane helix</keyword>
<comment type="caution">
    <text evidence="4">The sequence shown here is derived from an EMBL/GenBank/DDBJ whole genome shotgun (WGS) entry which is preliminary data.</text>
</comment>
<accession>A0AAV5GNT9</accession>
<feature type="compositionally biased region" description="Basic and acidic residues" evidence="1">
    <location>
        <begin position="221"/>
        <end position="247"/>
    </location>
</feature>
<proteinExistence type="predicted"/>
<keyword evidence="3" id="KW-0732">Signal</keyword>
<dbReference type="AlphaFoldDB" id="A0AAV5GNT9"/>
<feature type="compositionally biased region" description="Polar residues" evidence="1">
    <location>
        <begin position="353"/>
        <end position="364"/>
    </location>
</feature>
<feature type="chain" id="PRO_5043428094" evidence="3">
    <location>
        <begin position="37"/>
        <end position="385"/>
    </location>
</feature>
<dbReference type="Gene3D" id="2.60.120.260">
    <property type="entry name" value="Galactose-binding domain-like"/>
    <property type="match status" value="1"/>
</dbReference>
<reference evidence="4 5" key="1">
    <citation type="submission" date="2021-12" db="EMBL/GenBank/DDBJ databases">
        <title>High titer production of polyol ester of fatty acids by Rhodotorula paludigena BS15 towards product separation-free biomass refinery.</title>
        <authorList>
            <person name="Mano J."/>
            <person name="Ono H."/>
            <person name="Tanaka T."/>
            <person name="Naito K."/>
            <person name="Sushida H."/>
            <person name="Ike M."/>
            <person name="Tokuyasu K."/>
            <person name="Kitaoka M."/>
        </authorList>
    </citation>
    <scope>NUCLEOTIDE SEQUENCE [LARGE SCALE GENOMIC DNA]</scope>
    <source>
        <strain evidence="4 5">BS15</strain>
    </source>
</reference>
<dbReference type="Proteomes" id="UP001342314">
    <property type="component" value="Unassembled WGS sequence"/>
</dbReference>
<organism evidence="4 5">
    <name type="scientific">Rhodotorula paludigena</name>
    <dbReference type="NCBI Taxonomy" id="86838"/>
    <lineage>
        <taxon>Eukaryota</taxon>
        <taxon>Fungi</taxon>
        <taxon>Dikarya</taxon>
        <taxon>Basidiomycota</taxon>
        <taxon>Pucciniomycotina</taxon>
        <taxon>Microbotryomycetes</taxon>
        <taxon>Sporidiobolales</taxon>
        <taxon>Sporidiobolaceae</taxon>
        <taxon>Rhodotorula</taxon>
    </lineage>
</organism>
<protein>
    <submittedName>
        <fullName evidence="4">Uncharacterized protein</fullName>
    </submittedName>
</protein>
<feature type="signal peptide" evidence="3">
    <location>
        <begin position="1"/>
        <end position="36"/>
    </location>
</feature>